<accession>A0ABW4JNL6</accession>
<evidence type="ECO:0000256" key="2">
    <source>
        <dbReference type="ARBA" id="ARBA00022801"/>
    </source>
</evidence>
<dbReference type="EMBL" id="JBHUCX010000100">
    <property type="protein sequence ID" value="MFD1678059.1"/>
    <property type="molecule type" value="Genomic_DNA"/>
</dbReference>
<evidence type="ECO:0000313" key="4">
    <source>
        <dbReference type="EMBL" id="MFD1678059.1"/>
    </source>
</evidence>
<dbReference type="InterPro" id="IPR000917">
    <property type="entry name" value="Sulfatase_N"/>
</dbReference>
<evidence type="ECO:0000259" key="3">
    <source>
        <dbReference type="Pfam" id="PF00884"/>
    </source>
</evidence>
<evidence type="ECO:0000256" key="1">
    <source>
        <dbReference type="ARBA" id="ARBA00022723"/>
    </source>
</evidence>
<dbReference type="PANTHER" id="PTHR45953:SF1">
    <property type="entry name" value="IDURONATE 2-SULFATASE"/>
    <property type="match status" value="1"/>
</dbReference>
<dbReference type="Pfam" id="PF00884">
    <property type="entry name" value="Sulfatase"/>
    <property type="match status" value="1"/>
</dbReference>
<dbReference type="PANTHER" id="PTHR45953">
    <property type="entry name" value="IDURONATE 2-SULFATASE"/>
    <property type="match status" value="1"/>
</dbReference>
<feature type="domain" description="Sulfatase N-terminal" evidence="3">
    <location>
        <begin position="7"/>
        <end position="350"/>
    </location>
</feature>
<comment type="caution">
    <text evidence="4">The sequence shown here is derived from an EMBL/GenBank/DDBJ whole genome shotgun (WGS) entry which is preliminary data.</text>
</comment>
<dbReference type="RefSeq" id="WP_377946039.1">
    <property type="nucleotide sequence ID" value="NZ_JBHUCX010000100.1"/>
</dbReference>
<sequence>MTQNTRPNILWVMTDEQRTDSLGCYGSAWAHTPYLDSIAKRGILFECAITPSPVCTPARTSILSGRYPSQNGVWWNHNEEEYIEYLTDYFHQQGYLTMSVGKHHYGSKNQAFTTESNQVLSDHVDYFSYRDKSLNLSDYDLIQYPPEPYPWVFGGRFPGREEETAESSVVGTALHWIDQYATGARQQPFFMRVSFNGPHTPVTVPAAFLDAVTEDDIRYPAEVERTSVSSPSWVSDSLAKFSRSRRLTDAQIRRARYYYYNYVSYIDDQIGKLLHALDSNELLDQTIIVFLSDHGTHLGDYGLLQKQTFFPTTVQVPFIVSFPKSWVTNQRIKTPVAIHSILPTLLDFIGCKYPDDTAPSLLPSLLEGLEPESGPVFSELTLGSFGIRHADRLVMVRDGDWKLTLCLDPAPGDGGLYHLPTDPHELANLYRDPDYRDVVAILTDKILQHVHKGETA</sequence>
<reference evidence="5" key="1">
    <citation type="journal article" date="2019" name="Int. J. Syst. Evol. Microbiol.">
        <title>The Global Catalogue of Microorganisms (GCM) 10K type strain sequencing project: providing services to taxonomists for standard genome sequencing and annotation.</title>
        <authorList>
            <consortium name="The Broad Institute Genomics Platform"/>
            <consortium name="The Broad Institute Genome Sequencing Center for Infectious Disease"/>
            <person name="Wu L."/>
            <person name="Ma J."/>
        </authorList>
    </citation>
    <scope>NUCLEOTIDE SEQUENCE [LARGE SCALE GENOMIC DNA]</scope>
    <source>
        <strain evidence="5">CGMCC 1.12286</strain>
    </source>
</reference>
<keyword evidence="5" id="KW-1185">Reference proteome</keyword>
<evidence type="ECO:0000313" key="5">
    <source>
        <dbReference type="Proteomes" id="UP001597079"/>
    </source>
</evidence>
<organism evidence="4 5">
    <name type="scientific">Alicyclobacillus fodiniaquatilis</name>
    <dbReference type="NCBI Taxonomy" id="1661150"/>
    <lineage>
        <taxon>Bacteria</taxon>
        <taxon>Bacillati</taxon>
        <taxon>Bacillota</taxon>
        <taxon>Bacilli</taxon>
        <taxon>Bacillales</taxon>
        <taxon>Alicyclobacillaceae</taxon>
        <taxon>Alicyclobacillus</taxon>
    </lineage>
</organism>
<keyword evidence="2" id="KW-0378">Hydrolase</keyword>
<proteinExistence type="predicted"/>
<keyword evidence="1" id="KW-0479">Metal-binding</keyword>
<dbReference type="Gene3D" id="3.40.720.10">
    <property type="entry name" value="Alkaline Phosphatase, subunit A"/>
    <property type="match status" value="1"/>
</dbReference>
<dbReference type="Proteomes" id="UP001597079">
    <property type="component" value="Unassembled WGS sequence"/>
</dbReference>
<name>A0ABW4JNL6_9BACL</name>
<gene>
    <name evidence="4" type="ORF">ACFSB2_25665</name>
</gene>
<protein>
    <submittedName>
        <fullName evidence="4">Sulfatase</fullName>
    </submittedName>
</protein>
<dbReference type="InterPro" id="IPR017850">
    <property type="entry name" value="Alkaline_phosphatase_core_sf"/>
</dbReference>
<dbReference type="SUPFAM" id="SSF53649">
    <property type="entry name" value="Alkaline phosphatase-like"/>
    <property type="match status" value="1"/>
</dbReference>